<gene>
    <name evidence="3" type="ORF">MCOR_57003</name>
</gene>
<dbReference type="InterPro" id="IPR050951">
    <property type="entry name" value="Retrovirus_Pol_polyprotein"/>
</dbReference>
<dbReference type="PANTHER" id="PTHR37984:SF5">
    <property type="entry name" value="PROTEIN NYNRIN-LIKE"/>
    <property type="match status" value="1"/>
</dbReference>
<dbReference type="Gene3D" id="3.30.420.10">
    <property type="entry name" value="Ribonuclease H-like superfamily/Ribonuclease H"/>
    <property type="match status" value="1"/>
</dbReference>
<dbReference type="Pfam" id="PF13683">
    <property type="entry name" value="rve_3"/>
    <property type="match status" value="1"/>
</dbReference>
<feature type="compositionally biased region" description="Basic and acidic residues" evidence="1">
    <location>
        <begin position="297"/>
        <end position="338"/>
    </location>
</feature>
<dbReference type="GO" id="GO:0015074">
    <property type="term" value="P:DNA integration"/>
    <property type="evidence" value="ECO:0007669"/>
    <property type="project" value="InterPro"/>
</dbReference>
<protein>
    <recommendedName>
        <fullName evidence="2">Integrase catalytic domain-containing protein</fullName>
    </recommendedName>
</protein>
<reference evidence="3 4" key="1">
    <citation type="submission" date="2020-06" db="EMBL/GenBank/DDBJ databases">
        <authorList>
            <person name="Li R."/>
            <person name="Bekaert M."/>
        </authorList>
    </citation>
    <scope>NUCLEOTIDE SEQUENCE [LARGE SCALE GENOMIC DNA]</scope>
    <source>
        <strain evidence="4">wild</strain>
    </source>
</reference>
<evidence type="ECO:0000313" key="4">
    <source>
        <dbReference type="Proteomes" id="UP000507470"/>
    </source>
</evidence>
<name>A0A6J8EX42_MYTCO</name>
<feature type="region of interest" description="Disordered" evidence="1">
    <location>
        <begin position="265"/>
        <end position="356"/>
    </location>
</feature>
<evidence type="ECO:0000256" key="1">
    <source>
        <dbReference type="SAM" id="MobiDB-lite"/>
    </source>
</evidence>
<dbReference type="PROSITE" id="PS50994">
    <property type="entry name" value="INTEGRASE"/>
    <property type="match status" value="1"/>
</dbReference>
<keyword evidence="4" id="KW-1185">Reference proteome</keyword>
<dbReference type="InterPro" id="IPR001584">
    <property type="entry name" value="Integrase_cat-core"/>
</dbReference>
<feature type="domain" description="Integrase catalytic" evidence="2">
    <location>
        <begin position="1"/>
        <end position="155"/>
    </location>
</feature>
<evidence type="ECO:0000313" key="3">
    <source>
        <dbReference type="EMBL" id="CAC5425158.1"/>
    </source>
</evidence>
<dbReference type="SUPFAM" id="SSF53098">
    <property type="entry name" value="Ribonuclease H-like"/>
    <property type="match status" value="1"/>
</dbReference>
<dbReference type="GO" id="GO:0003676">
    <property type="term" value="F:nucleic acid binding"/>
    <property type="evidence" value="ECO:0007669"/>
    <property type="project" value="InterPro"/>
</dbReference>
<sequence>MQPVECPKRTWRKIAIDLVGPYNDEKGQPLSSNGYSFHFKTKISIRSGRQIIRTVLQTRVPLELVSDNGGEFNSVLTSSIEKKYGYKHILITPYHPQSNGKCERVNQTIKAMLNKIVQDISDQWDTYLPRCVFSYNTSKQSSTRFSPFFLMYWRNPILPNENQFGETTNTFSKYIEISPEEIEKGAEKMNEIQKHFTKDVIDNVHVAQARQKTKFVKRKNVAVNQFNEGELVLVKNQRRKKHLGKSLWLGPFKITGIPRVGTMKLEDKNGDPVGTYRQHNLKKYYPPTETVISDQQENDKDKHEESDGDKTDENNNTETHHEVENKSNERESSDDNKYGENNNGDILNDNDIFITQ</sequence>
<feature type="compositionally biased region" description="Low complexity" evidence="1">
    <location>
        <begin position="341"/>
        <end position="356"/>
    </location>
</feature>
<dbReference type="Proteomes" id="UP000507470">
    <property type="component" value="Unassembled WGS sequence"/>
</dbReference>
<dbReference type="AlphaFoldDB" id="A0A6J8EX42"/>
<dbReference type="EMBL" id="CACVKT020010190">
    <property type="protein sequence ID" value="CAC5425158.1"/>
    <property type="molecule type" value="Genomic_DNA"/>
</dbReference>
<dbReference type="InterPro" id="IPR036397">
    <property type="entry name" value="RNaseH_sf"/>
</dbReference>
<evidence type="ECO:0000259" key="2">
    <source>
        <dbReference type="PROSITE" id="PS50994"/>
    </source>
</evidence>
<proteinExistence type="predicted"/>
<organism evidence="3 4">
    <name type="scientific">Mytilus coruscus</name>
    <name type="common">Sea mussel</name>
    <dbReference type="NCBI Taxonomy" id="42192"/>
    <lineage>
        <taxon>Eukaryota</taxon>
        <taxon>Metazoa</taxon>
        <taxon>Spiralia</taxon>
        <taxon>Lophotrochozoa</taxon>
        <taxon>Mollusca</taxon>
        <taxon>Bivalvia</taxon>
        <taxon>Autobranchia</taxon>
        <taxon>Pteriomorphia</taxon>
        <taxon>Mytilida</taxon>
        <taxon>Mytiloidea</taxon>
        <taxon>Mytilidae</taxon>
        <taxon>Mytilinae</taxon>
        <taxon>Mytilus</taxon>
    </lineage>
</organism>
<dbReference type="OrthoDB" id="6146294at2759"/>
<dbReference type="PANTHER" id="PTHR37984">
    <property type="entry name" value="PROTEIN CBG26694"/>
    <property type="match status" value="1"/>
</dbReference>
<dbReference type="InterPro" id="IPR012337">
    <property type="entry name" value="RNaseH-like_sf"/>
</dbReference>
<accession>A0A6J8EX42</accession>